<gene>
    <name evidence="1" type="ORF">Tci_484026</name>
</gene>
<reference evidence="1" key="1">
    <citation type="journal article" date="2019" name="Sci. Rep.">
        <title>Draft genome of Tanacetum cinerariifolium, the natural source of mosquito coil.</title>
        <authorList>
            <person name="Yamashiro T."/>
            <person name="Shiraishi A."/>
            <person name="Satake H."/>
            <person name="Nakayama K."/>
        </authorList>
    </citation>
    <scope>NUCLEOTIDE SEQUENCE</scope>
</reference>
<organism evidence="1">
    <name type="scientific">Tanacetum cinerariifolium</name>
    <name type="common">Dalmatian daisy</name>
    <name type="synonym">Chrysanthemum cinerariifolium</name>
    <dbReference type="NCBI Taxonomy" id="118510"/>
    <lineage>
        <taxon>Eukaryota</taxon>
        <taxon>Viridiplantae</taxon>
        <taxon>Streptophyta</taxon>
        <taxon>Embryophyta</taxon>
        <taxon>Tracheophyta</taxon>
        <taxon>Spermatophyta</taxon>
        <taxon>Magnoliopsida</taxon>
        <taxon>eudicotyledons</taxon>
        <taxon>Gunneridae</taxon>
        <taxon>Pentapetalae</taxon>
        <taxon>asterids</taxon>
        <taxon>campanulids</taxon>
        <taxon>Asterales</taxon>
        <taxon>Asteraceae</taxon>
        <taxon>Asteroideae</taxon>
        <taxon>Anthemideae</taxon>
        <taxon>Anthemidinae</taxon>
        <taxon>Tanacetum</taxon>
    </lineage>
</organism>
<dbReference type="EMBL" id="BKCJ010242925">
    <property type="protein sequence ID" value="GEZ12053.1"/>
    <property type="molecule type" value="Genomic_DNA"/>
</dbReference>
<feature type="non-terminal residue" evidence="1">
    <location>
        <position position="1"/>
    </location>
</feature>
<evidence type="ECO:0000313" key="1">
    <source>
        <dbReference type="EMBL" id="GEZ12053.1"/>
    </source>
</evidence>
<name>A0A699I251_TANCI</name>
<protein>
    <submittedName>
        <fullName evidence="1">Uncharacterized protein</fullName>
    </submittedName>
</protein>
<proteinExistence type="predicted"/>
<dbReference type="AlphaFoldDB" id="A0A699I251"/>
<comment type="caution">
    <text evidence="1">The sequence shown here is derived from an EMBL/GenBank/DDBJ whole genome shotgun (WGS) entry which is preliminary data.</text>
</comment>
<accession>A0A699I251</accession>
<sequence>YHLNPRYAIKECLSCGALYTGDFCCSKGNVEDKILVPKLPKNYARCGHPVDGPYCQGCTLLRKKLEEDLVTYFQDFQNTFKSSNDSTNVVNAPREPFIVKQDHGVNSSQNPPHVDECAHIGYNCPPKVLINSNPKPYNQTMNNEPPKTLPSFDPTCYSEKENSLPCVSKPNIVDESPNVLNPPPQPPLCSCEFYGSNAQYGHYCTPQVPFINPEPGYSQDFNFPQDIHDFQQQYLCCDQFTKINVVNVRLVELCTLWTIVVLMVVSGTRSFVILTKHPTCLDDPLRIVLTVETRLMVIIVKDVLFSERNLKKICLHIVLKMEFFKILPSHLMTIPTLLTLFESHSLSIKTPVKIPHKVLHKSTTIIVTVVVIRQKISFAINVLVSCVGMVLTMAIIIRRKKIPACHDDDDDDYAIAITHKEPDNSLSMRDEHLNTILVMELDAFINSSVENLVPNPSESEGERECDSLSDEDIPKKIYSNPLFNEEIFSMKIDPHHFNAESDLIESLLNHDSSIISSSSKIDSLFDEFTGELILLKSISSGINESDRDPEEKTRFIKRSLYDNSSPRPPEEFISKNSDAAFESFSPSPIPIEDSGSLMEEIDLSFTPGDPMPPDIEEDDYDSERDILILEEFLSNDSLLFPENESFYFDIPSSSRPPAKPPDGNSGILNVKMMGDISKQKVPMPRHMITLVPNQEKSPNLLPHLGHEAFQPSVECRMMIYGKNTPILDVLFFHFYPLDQFKYGGIGSS</sequence>